<comment type="caution">
    <text evidence="1">The sequence shown here is derived from an EMBL/GenBank/DDBJ whole genome shotgun (WGS) entry which is preliminary data.</text>
</comment>
<sequence length="96" mass="10991">PTGPILNRISMLHDTEHWLVPVATKKGDCRVYAGYCFQSHRNSQGRFPRNVLTLLSIGGLVGHRGAHINQDVNRRIRAFLGFWLEEYAGITRHYTM</sequence>
<dbReference type="EMBL" id="JABCLB010002524">
    <property type="protein sequence ID" value="NMU86972.1"/>
    <property type="molecule type" value="Genomic_DNA"/>
</dbReference>
<feature type="non-terminal residue" evidence="1">
    <location>
        <position position="1"/>
    </location>
</feature>
<proteinExistence type="predicted"/>
<organism evidence="1 2">
    <name type="scientific">Vibrio parahaemolyticus</name>
    <dbReference type="NCBI Taxonomy" id="670"/>
    <lineage>
        <taxon>Bacteria</taxon>
        <taxon>Pseudomonadati</taxon>
        <taxon>Pseudomonadota</taxon>
        <taxon>Gammaproteobacteria</taxon>
        <taxon>Vibrionales</taxon>
        <taxon>Vibrionaceae</taxon>
        <taxon>Vibrio</taxon>
    </lineage>
</organism>
<evidence type="ECO:0000313" key="2">
    <source>
        <dbReference type="Proteomes" id="UP000518904"/>
    </source>
</evidence>
<dbReference type="AlphaFoldDB" id="A0A7Y0SPF7"/>
<gene>
    <name evidence="1" type="ORF">HKB16_29420</name>
</gene>
<protein>
    <submittedName>
        <fullName evidence="1">Uncharacterized protein</fullName>
    </submittedName>
</protein>
<evidence type="ECO:0000313" key="1">
    <source>
        <dbReference type="EMBL" id="NMU86972.1"/>
    </source>
</evidence>
<accession>A0A7Y0SPF7</accession>
<dbReference type="Proteomes" id="UP000518904">
    <property type="component" value="Unassembled WGS sequence"/>
</dbReference>
<reference evidence="1 2" key="1">
    <citation type="submission" date="2020-04" db="EMBL/GenBank/DDBJ databases">
        <title>Whole-genome sequencing of Vibrio spp. from China reveals different genetic environments of blaCTX-M-14 among diverse lineages.</title>
        <authorList>
            <person name="Zheng Z."/>
            <person name="Ye L."/>
            <person name="Chen S."/>
        </authorList>
    </citation>
    <scope>NUCLEOTIDE SEQUENCE [LARGE SCALE GENOMIC DNA]</scope>
    <source>
        <strain evidence="1 2">Vb0551</strain>
    </source>
</reference>
<name>A0A7Y0SPF7_VIBPH</name>